<sequence>MQRSILRRVALGALLFLAAALPASAATYTVQPGDSLWLIAQRTGSSVGQLQQMNGVWSGVIYPGQRLTVPRPAGPSPADQELLARLVAAEAQGEPYAGMVGVASVVLNRVKDARFPGTIPGTIYQRGAFESVSNGLIWRRQPTTTAYKAAQDAVAGWDPTWGALFFWNPSVPVNPWMWTRPVTTQIGNHLFAR</sequence>
<accession>A0A0K2SNG6</accession>
<dbReference type="InterPro" id="IPR042047">
    <property type="entry name" value="SleB_dom1"/>
</dbReference>
<dbReference type="Gene3D" id="6.20.240.60">
    <property type="match status" value="1"/>
</dbReference>
<keyword evidence="4" id="KW-1185">Reference proteome</keyword>
<dbReference type="InterPro" id="IPR036779">
    <property type="entry name" value="LysM_dom_sf"/>
</dbReference>
<dbReference type="GO" id="GO:0016787">
    <property type="term" value="F:hydrolase activity"/>
    <property type="evidence" value="ECO:0007669"/>
    <property type="project" value="InterPro"/>
</dbReference>
<reference evidence="4" key="1">
    <citation type="submission" date="2015-07" db="EMBL/GenBank/DDBJ databases">
        <title>Complete genome sequence and phylogenetic analysis of Limnochorda pilosa.</title>
        <authorList>
            <person name="Watanabe M."/>
            <person name="Kojima H."/>
            <person name="Fukui M."/>
        </authorList>
    </citation>
    <scope>NUCLEOTIDE SEQUENCE [LARGE SCALE GENOMIC DNA]</scope>
    <source>
        <strain evidence="4">HC45</strain>
    </source>
</reference>
<evidence type="ECO:0000313" key="3">
    <source>
        <dbReference type="EMBL" id="BAS28663.1"/>
    </source>
</evidence>
<gene>
    <name evidence="3" type="ORF">LIP_2834</name>
</gene>
<dbReference type="RefSeq" id="WP_068139334.1">
    <property type="nucleotide sequence ID" value="NZ_AP014924.1"/>
</dbReference>
<keyword evidence="1" id="KW-0732">Signal</keyword>
<dbReference type="Proteomes" id="UP000065807">
    <property type="component" value="Chromosome"/>
</dbReference>
<dbReference type="InterPro" id="IPR011105">
    <property type="entry name" value="Cell_wall_hydrolase_SleB"/>
</dbReference>
<protein>
    <submittedName>
        <fullName evidence="3">Peptidoglycan-binding protein LysM</fullName>
    </submittedName>
</protein>
<feature type="chain" id="PRO_5005487095" evidence="1">
    <location>
        <begin position="26"/>
        <end position="193"/>
    </location>
</feature>
<name>A0A0K2SNG6_LIMPI</name>
<dbReference type="Pfam" id="PF07486">
    <property type="entry name" value="Hydrolase_2"/>
    <property type="match status" value="1"/>
</dbReference>
<organism evidence="3 4">
    <name type="scientific">Limnochorda pilosa</name>
    <dbReference type="NCBI Taxonomy" id="1555112"/>
    <lineage>
        <taxon>Bacteria</taxon>
        <taxon>Bacillati</taxon>
        <taxon>Bacillota</taxon>
        <taxon>Limnochordia</taxon>
        <taxon>Limnochordales</taxon>
        <taxon>Limnochordaceae</taxon>
        <taxon>Limnochorda</taxon>
    </lineage>
</organism>
<dbReference type="PATRIC" id="fig|1555112.3.peg.2878"/>
<dbReference type="EMBL" id="AP014924">
    <property type="protein sequence ID" value="BAS28663.1"/>
    <property type="molecule type" value="Genomic_DNA"/>
</dbReference>
<dbReference type="Gene3D" id="1.10.10.2520">
    <property type="entry name" value="Cell wall hydrolase SleB, domain 1"/>
    <property type="match status" value="1"/>
</dbReference>
<dbReference type="Pfam" id="PF01476">
    <property type="entry name" value="LysM"/>
    <property type="match status" value="1"/>
</dbReference>
<dbReference type="KEGG" id="lpil:LIP_2834"/>
<dbReference type="OrthoDB" id="9785345at2"/>
<dbReference type="SMART" id="SM00257">
    <property type="entry name" value="LysM"/>
    <property type="match status" value="1"/>
</dbReference>
<evidence type="ECO:0000259" key="2">
    <source>
        <dbReference type="PROSITE" id="PS51782"/>
    </source>
</evidence>
<dbReference type="STRING" id="1555112.LIP_2834"/>
<evidence type="ECO:0000313" key="4">
    <source>
        <dbReference type="Proteomes" id="UP000065807"/>
    </source>
</evidence>
<dbReference type="Gene3D" id="3.10.350.10">
    <property type="entry name" value="LysM domain"/>
    <property type="match status" value="1"/>
</dbReference>
<feature type="signal peptide" evidence="1">
    <location>
        <begin position="1"/>
        <end position="25"/>
    </location>
</feature>
<proteinExistence type="predicted"/>
<dbReference type="PROSITE" id="PS51782">
    <property type="entry name" value="LYSM"/>
    <property type="match status" value="1"/>
</dbReference>
<dbReference type="InterPro" id="IPR018392">
    <property type="entry name" value="LysM"/>
</dbReference>
<evidence type="ECO:0000256" key="1">
    <source>
        <dbReference type="SAM" id="SignalP"/>
    </source>
</evidence>
<feature type="domain" description="LysM" evidence="2">
    <location>
        <begin position="26"/>
        <end position="69"/>
    </location>
</feature>
<dbReference type="AlphaFoldDB" id="A0A0K2SNG6"/>
<dbReference type="SUPFAM" id="SSF54106">
    <property type="entry name" value="LysM domain"/>
    <property type="match status" value="1"/>
</dbReference>
<dbReference type="CDD" id="cd00118">
    <property type="entry name" value="LysM"/>
    <property type="match status" value="1"/>
</dbReference>
<reference evidence="4" key="2">
    <citation type="journal article" date="2016" name="Int. J. Syst. Evol. Microbiol.">
        <title>Complete genome sequence and cell structure of Limnochorda pilosa, a Gram-negative spore-former within the phylum Firmicutes.</title>
        <authorList>
            <person name="Watanabe M."/>
            <person name="Kojima H."/>
            <person name="Fukui M."/>
        </authorList>
    </citation>
    <scope>NUCLEOTIDE SEQUENCE [LARGE SCALE GENOMIC DNA]</scope>
    <source>
        <strain evidence="4">HC45</strain>
    </source>
</reference>